<gene>
    <name evidence="3" type="ORF">SAMN04487969_15514</name>
</gene>
<evidence type="ECO:0000313" key="4">
    <source>
        <dbReference type="Proteomes" id="UP000183410"/>
    </source>
</evidence>
<feature type="signal peptide" evidence="2">
    <location>
        <begin position="1"/>
        <end position="35"/>
    </location>
</feature>
<feature type="transmembrane region" description="Helical" evidence="1">
    <location>
        <begin position="59"/>
        <end position="82"/>
    </location>
</feature>
<dbReference type="Proteomes" id="UP000183410">
    <property type="component" value="Unassembled WGS sequence"/>
</dbReference>
<protein>
    <submittedName>
        <fullName evidence="3">Uncharacterized protein</fullName>
    </submittedName>
</protein>
<evidence type="ECO:0000256" key="1">
    <source>
        <dbReference type="SAM" id="Phobius"/>
    </source>
</evidence>
<name>A0A1I2J3Z9_9BACL</name>
<keyword evidence="1" id="KW-0812">Transmembrane</keyword>
<keyword evidence="1" id="KW-0472">Membrane</keyword>
<keyword evidence="1" id="KW-1133">Transmembrane helix</keyword>
<evidence type="ECO:0000256" key="2">
    <source>
        <dbReference type="SAM" id="SignalP"/>
    </source>
</evidence>
<dbReference type="RefSeq" id="WP_046229729.1">
    <property type="nucleotide sequence ID" value="NZ_FONN01000055.1"/>
</dbReference>
<reference evidence="4" key="1">
    <citation type="submission" date="2016-10" db="EMBL/GenBank/DDBJ databases">
        <authorList>
            <person name="Varghese N."/>
            <person name="Submissions S."/>
        </authorList>
    </citation>
    <scope>NUCLEOTIDE SEQUENCE [LARGE SCALE GENOMIC DNA]</scope>
    <source>
        <strain evidence="4">CGMCC 1.10223</strain>
    </source>
</reference>
<sequence length="90" mass="9586">MWKKLGTAVGKVNKGISAMMMAIAVMAMMAVPAFAANPDLDTVTGNLTDGANDMKVNAMEIIAVCIVIFIVVFGISWLMSIFKKKMSKAA</sequence>
<keyword evidence="2" id="KW-0732">Signal</keyword>
<organism evidence="3 4">
    <name type="scientific">Paenibacillus algorifonticola</name>
    <dbReference type="NCBI Taxonomy" id="684063"/>
    <lineage>
        <taxon>Bacteria</taxon>
        <taxon>Bacillati</taxon>
        <taxon>Bacillota</taxon>
        <taxon>Bacilli</taxon>
        <taxon>Bacillales</taxon>
        <taxon>Paenibacillaceae</taxon>
        <taxon>Paenibacillus</taxon>
    </lineage>
</organism>
<feature type="chain" id="PRO_5010242310" evidence="2">
    <location>
        <begin position="36"/>
        <end position="90"/>
    </location>
</feature>
<evidence type="ECO:0000313" key="3">
    <source>
        <dbReference type="EMBL" id="SFF49415.1"/>
    </source>
</evidence>
<keyword evidence="4" id="KW-1185">Reference proteome</keyword>
<accession>A0A1I2J3Z9</accession>
<proteinExistence type="predicted"/>
<dbReference type="AlphaFoldDB" id="A0A1I2J3Z9"/>
<dbReference type="EMBL" id="FONN01000055">
    <property type="protein sequence ID" value="SFF49415.1"/>
    <property type="molecule type" value="Genomic_DNA"/>
</dbReference>